<keyword evidence="2" id="KW-1185">Reference proteome</keyword>
<accession>A0A401U0J6</accession>
<name>A0A401U0J6_CHIPU</name>
<comment type="caution">
    <text evidence="1">The sequence shown here is derived from an EMBL/GenBank/DDBJ whole genome shotgun (WGS) entry which is preliminary data.</text>
</comment>
<protein>
    <submittedName>
        <fullName evidence="1">Uncharacterized protein</fullName>
    </submittedName>
</protein>
<evidence type="ECO:0000313" key="2">
    <source>
        <dbReference type="Proteomes" id="UP000287033"/>
    </source>
</evidence>
<gene>
    <name evidence="1" type="ORF">chiPu_0032816</name>
</gene>
<sequence>LDRADVNEHIVAAVARLDETEALLAVEPLNRTCRHFLLQSAQTRFARQSRGDFNFVDVFGKGARGHVQQGTAANRIMVIYTMTAILQGSLTI</sequence>
<dbReference type="AlphaFoldDB" id="A0A401U0J6"/>
<dbReference type="EMBL" id="BEZZ01246504">
    <property type="protein sequence ID" value="GCC48422.1"/>
    <property type="molecule type" value="Genomic_DNA"/>
</dbReference>
<proteinExistence type="predicted"/>
<dbReference type="Proteomes" id="UP000287033">
    <property type="component" value="Unassembled WGS sequence"/>
</dbReference>
<organism evidence="1 2">
    <name type="scientific">Chiloscyllium punctatum</name>
    <name type="common">Brownbanded bambooshark</name>
    <name type="synonym">Hemiscyllium punctatum</name>
    <dbReference type="NCBI Taxonomy" id="137246"/>
    <lineage>
        <taxon>Eukaryota</taxon>
        <taxon>Metazoa</taxon>
        <taxon>Chordata</taxon>
        <taxon>Craniata</taxon>
        <taxon>Vertebrata</taxon>
        <taxon>Chondrichthyes</taxon>
        <taxon>Elasmobranchii</taxon>
        <taxon>Galeomorphii</taxon>
        <taxon>Galeoidea</taxon>
        <taxon>Orectolobiformes</taxon>
        <taxon>Hemiscylliidae</taxon>
        <taxon>Chiloscyllium</taxon>
    </lineage>
</organism>
<reference evidence="1 2" key="1">
    <citation type="journal article" date="2018" name="Nat. Ecol. Evol.">
        <title>Shark genomes provide insights into elasmobranch evolution and the origin of vertebrates.</title>
        <authorList>
            <person name="Hara Y"/>
            <person name="Yamaguchi K"/>
            <person name="Onimaru K"/>
            <person name="Kadota M"/>
            <person name="Koyanagi M"/>
            <person name="Keeley SD"/>
            <person name="Tatsumi K"/>
            <person name="Tanaka K"/>
            <person name="Motone F"/>
            <person name="Kageyama Y"/>
            <person name="Nozu R"/>
            <person name="Adachi N"/>
            <person name="Nishimura O"/>
            <person name="Nakagawa R"/>
            <person name="Tanegashima C"/>
            <person name="Kiyatake I"/>
            <person name="Matsumoto R"/>
            <person name="Murakumo K"/>
            <person name="Nishida K"/>
            <person name="Terakita A"/>
            <person name="Kuratani S"/>
            <person name="Sato K"/>
            <person name="Hyodo S Kuraku.S."/>
        </authorList>
    </citation>
    <scope>NUCLEOTIDE SEQUENCE [LARGE SCALE GENOMIC DNA]</scope>
</reference>
<evidence type="ECO:0000313" key="1">
    <source>
        <dbReference type="EMBL" id="GCC48422.1"/>
    </source>
</evidence>
<feature type="non-terminal residue" evidence="1">
    <location>
        <position position="1"/>
    </location>
</feature>